<dbReference type="Proteomes" id="UP000807115">
    <property type="component" value="Chromosome 7"/>
</dbReference>
<evidence type="ECO:0000313" key="3">
    <source>
        <dbReference type="Proteomes" id="UP000807115"/>
    </source>
</evidence>
<dbReference type="AlphaFoldDB" id="A0A921QP67"/>
<reference evidence="2" key="2">
    <citation type="submission" date="2020-10" db="EMBL/GenBank/DDBJ databases">
        <authorList>
            <person name="Cooper E.A."/>
            <person name="Brenton Z.W."/>
            <person name="Flinn B.S."/>
            <person name="Jenkins J."/>
            <person name="Shu S."/>
            <person name="Flowers D."/>
            <person name="Luo F."/>
            <person name="Wang Y."/>
            <person name="Xia P."/>
            <person name="Barry K."/>
            <person name="Daum C."/>
            <person name="Lipzen A."/>
            <person name="Yoshinaga Y."/>
            <person name="Schmutz J."/>
            <person name="Saski C."/>
            <person name="Vermerris W."/>
            <person name="Kresovich S."/>
        </authorList>
    </citation>
    <scope>NUCLEOTIDE SEQUENCE</scope>
</reference>
<evidence type="ECO:0000313" key="2">
    <source>
        <dbReference type="EMBL" id="KAG0524145.1"/>
    </source>
</evidence>
<name>A0A921QP67_SORBI</name>
<feature type="region of interest" description="Disordered" evidence="1">
    <location>
        <begin position="1"/>
        <end position="55"/>
    </location>
</feature>
<feature type="compositionally biased region" description="Polar residues" evidence="1">
    <location>
        <begin position="112"/>
        <end position="122"/>
    </location>
</feature>
<accession>A0A921QP67</accession>
<sequence length="245" mass="25206">MAAPNHVDHHQPAAGASSSDSPKVGGHEPSVVSPDDRNPTRLLGMPMAAPNQVDQPQAAAAAAAAAAGASVSSATAGHCPGVATDGDDLTLTLTKQFATATLETAAAALANNKSSPGVSESSPPIRASLDTPAAKPAGSRAERRARRRTRLRLIRVPTDYLRAGQESRDRSRRRELVRRCVGKLFAVHEDRASERGISAMMARLTTTLKSASGGGGDAAVSASAPSQGHAGLADLLEKMALSKKR</sequence>
<organism evidence="2 3">
    <name type="scientific">Sorghum bicolor</name>
    <name type="common">Sorghum</name>
    <name type="synonym">Sorghum vulgare</name>
    <dbReference type="NCBI Taxonomy" id="4558"/>
    <lineage>
        <taxon>Eukaryota</taxon>
        <taxon>Viridiplantae</taxon>
        <taxon>Streptophyta</taxon>
        <taxon>Embryophyta</taxon>
        <taxon>Tracheophyta</taxon>
        <taxon>Spermatophyta</taxon>
        <taxon>Magnoliopsida</taxon>
        <taxon>Liliopsida</taxon>
        <taxon>Poales</taxon>
        <taxon>Poaceae</taxon>
        <taxon>PACMAD clade</taxon>
        <taxon>Panicoideae</taxon>
        <taxon>Andropogonodae</taxon>
        <taxon>Andropogoneae</taxon>
        <taxon>Sorghinae</taxon>
        <taxon>Sorghum</taxon>
    </lineage>
</organism>
<comment type="caution">
    <text evidence="2">The sequence shown here is derived from an EMBL/GenBank/DDBJ whole genome shotgun (WGS) entry which is preliminary data.</text>
</comment>
<protein>
    <submittedName>
        <fullName evidence="2">Uncharacterized protein</fullName>
    </submittedName>
</protein>
<proteinExistence type="predicted"/>
<gene>
    <name evidence="2" type="ORF">BDA96_07G184800</name>
</gene>
<feature type="region of interest" description="Disordered" evidence="1">
    <location>
        <begin position="112"/>
        <end position="149"/>
    </location>
</feature>
<feature type="compositionally biased region" description="Basic and acidic residues" evidence="1">
    <location>
        <begin position="1"/>
        <end position="11"/>
    </location>
</feature>
<evidence type="ECO:0000256" key="1">
    <source>
        <dbReference type="SAM" id="MobiDB-lite"/>
    </source>
</evidence>
<dbReference type="EMBL" id="CM027686">
    <property type="protein sequence ID" value="KAG0524145.1"/>
    <property type="molecule type" value="Genomic_DNA"/>
</dbReference>
<reference evidence="2" key="1">
    <citation type="journal article" date="2019" name="BMC Genomics">
        <title>A new reference genome for Sorghum bicolor reveals high levels of sequence similarity between sweet and grain genotypes: implications for the genetics of sugar metabolism.</title>
        <authorList>
            <person name="Cooper E.A."/>
            <person name="Brenton Z.W."/>
            <person name="Flinn B.S."/>
            <person name="Jenkins J."/>
            <person name="Shu S."/>
            <person name="Flowers D."/>
            <person name="Luo F."/>
            <person name="Wang Y."/>
            <person name="Xia P."/>
            <person name="Barry K."/>
            <person name="Daum C."/>
            <person name="Lipzen A."/>
            <person name="Yoshinaga Y."/>
            <person name="Schmutz J."/>
            <person name="Saski C."/>
            <person name="Vermerris W."/>
            <person name="Kresovich S."/>
        </authorList>
    </citation>
    <scope>NUCLEOTIDE SEQUENCE</scope>
</reference>